<name>A0A1Y6BKN8_9PROT</name>
<keyword evidence="6" id="KW-0408">Iron</keyword>
<dbReference type="InterPro" id="IPR013611">
    <property type="entry name" value="Transp-assoc_OB_typ2"/>
</dbReference>
<dbReference type="Gene3D" id="3.40.50.300">
    <property type="entry name" value="P-loop containing nucleotide triphosphate hydrolases"/>
    <property type="match status" value="1"/>
</dbReference>
<evidence type="ECO:0000256" key="6">
    <source>
        <dbReference type="ARBA" id="ARBA00023004"/>
    </source>
</evidence>
<dbReference type="InterPro" id="IPR003439">
    <property type="entry name" value="ABC_transporter-like_ATP-bd"/>
</dbReference>
<keyword evidence="11" id="KW-1185">Reference proteome</keyword>
<dbReference type="PANTHER" id="PTHR42781">
    <property type="entry name" value="SPERMIDINE/PUTRESCINE IMPORT ATP-BINDING PROTEIN POTA"/>
    <property type="match status" value="1"/>
</dbReference>
<evidence type="ECO:0000256" key="4">
    <source>
        <dbReference type="ARBA" id="ARBA00022741"/>
    </source>
</evidence>
<evidence type="ECO:0000256" key="1">
    <source>
        <dbReference type="ARBA" id="ARBA00022448"/>
    </source>
</evidence>
<dbReference type="InterPro" id="IPR050093">
    <property type="entry name" value="ABC_SmlMolc_Importer"/>
</dbReference>
<proteinExistence type="predicted"/>
<evidence type="ECO:0000256" key="8">
    <source>
        <dbReference type="ARBA" id="ARBA00023136"/>
    </source>
</evidence>
<dbReference type="STRING" id="560819.SAMN05428998_105243"/>
<keyword evidence="2" id="KW-1003">Cell membrane</keyword>
<dbReference type="InterPro" id="IPR008995">
    <property type="entry name" value="Mo/tungstate-bd_C_term_dom"/>
</dbReference>
<dbReference type="GO" id="GO:0015408">
    <property type="term" value="F:ABC-type ferric iron transporter activity"/>
    <property type="evidence" value="ECO:0007669"/>
    <property type="project" value="InterPro"/>
</dbReference>
<reference evidence="10 11" key="1">
    <citation type="submission" date="2017-04" db="EMBL/GenBank/DDBJ databases">
        <authorList>
            <person name="Afonso C.L."/>
            <person name="Miller P.J."/>
            <person name="Scott M.A."/>
            <person name="Spackman E."/>
            <person name="Goraichik I."/>
            <person name="Dimitrov K.M."/>
            <person name="Suarez D.L."/>
            <person name="Swayne D.E."/>
        </authorList>
    </citation>
    <scope>NUCLEOTIDE SEQUENCE [LARGE SCALE GENOMIC DNA]</scope>
    <source>
        <strain evidence="10 11">USBA 355</strain>
    </source>
</reference>
<evidence type="ECO:0000256" key="3">
    <source>
        <dbReference type="ARBA" id="ARBA00022496"/>
    </source>
</evidence>
<sequence length="386" mass="40840">MDALVFDSVSHHYGRLRALDRLSLTVGEGEVVCLLGPSGCGKTTALRLAAGLERLQSGRIEIGGRLVADGGRDLPPEARDVGLMFQDYALFPHLRVGENVGFGLKHLPAAERERRALAALERVGMADYARAWPHTLSGGQQQRVALARALAPGPRLLLLDEPFSGLDQRLRQEVRDATLHLVKASGAATLMVTHEPEEAMFMADRIVLLRAGRLVQVGTPVECYFKPADAFAAGFFGEVNRLAARVEAGELRTPLAWLPAEGFSEGEAVEILVRPEGIRLLPPGDAAGSGKVEARVIAARLLGRSSLVHLSVEPAGAAPLHLHARVPGRFLPDDGDIFSLDLDPAQVFVFPAAGPIFREGAGRGASGEAALAAAAGAGSAATVREP</sequence>
<dbReference type="FunFam" id="3.40.50.300:FF:000425">
    <property type="entry name" value="Probable ABC transporter, ATP-binding subunit"/>
    <property type="match status" value="1"/>
</dbReference>
<evidence type="ECO:0000256" key="5">
    <source>
        <dbReference type="ARBA" id="ARBA00022840"/>
    </source>
</evidence>
<dbReference type="SMART" id="SM00382">
    <property type="entry name" value="AAA"/>
    <property type="match status" value="1"/>
</dbReference>
<keyword evidence="7" id="KW-0406">Ion transport</keyword>
<gene>
    <name evidence="10" type="ORF">SAMN05428998_105243</name>
</gene>
<dbReference type="PROSITE" id="PS50893">
    <property type="entry name" value="ABC_TRANSPORTER_2"/>
    <property type="match status" value="1"/>
</dbReference>
<dbReference type="Pfam" id="PF00005">
    <property type="entry name" value="ABC_tran"/>
    <property type="match status" value="1"/>
</dbReference>
<dbReference type="GO" id="GO:0005524">
    <property type="term" value="F:ATP binding"/>
    <property type="evidence" value="ECO:0007669"/>
    <property type="project" value="UniProtKB-KW"/>
</dbReference>
<keyword evidence="1" id="KW-0813">Transport</keyword>
<organism evidence="10 11">
    <name type="scientific">Tistlia consotensis USBA 355</name>
    <dbReference type="NCBI Taxonomy" id="560819"/>
    <lineage>
        <taxon>Bacteria</taxon>
        <taxon>Pseudomonadati</taxon>
        <taxon>Pseudomonadota</taxon>
        <taxon>Alphaproteobacteria</taxon>
        <taxon>Rhodospirillales</taxon>
        <taxon>Rhodovibrionaceae</taxon>
        <taxon>Tistlia</taxon>
    </lineage>
</organism>
<dbReference type="InterPro" id="IPR017871">
    <property type="entry name" value="ABC_transporter-like_CS"/>
</dbReference>
<dbReference type="EMBL" id="FWZX01000005">
    <property type="protein sequence ID" value="SMF14183.1"/>
    <property type="molecule type" value="Genomic_DNA"/>
</dbReference>
<dbReference type="GO" id="GO:0043190">
    <property type="term" value="C:ATP-binding cassette (ABC) transporter complex"/>
    <property type="evidence" value="ECO:0007669"/>
    <property type="project" value="InterPro"/>
</dbReference>
<dbReference type="InterPro" id="IPR027417">
    <property type="entry name" value="P-loop_NTPase"/>
</dbReference>
<dbReference type="InterPro" id="IPR003593">
    <property type="entry name" value="AAA+_ATPase"/>
</dbReference>
<dbReference type="SUPFAM" id="SSF50331">
    <property type="entry name" value="MOP-like"/>
    <property type="match status" value="1"/>
</dbReference>
<dbReference type="SUPFAM" id="SSF52540">
    <property type="entry name" value="P-loop containing nucleoside triphosphate hydrolases"/>
    <property type="match status" value="1"/>
</dbReference>
<keyword evidence="4" id="KW-0547">Nucleotide-binding</keyword>
<evidence type="ECO:0000259" key="9">
    <source>
        <dbReference type="PROSITE" id="PS50893"/>
    </source>
</evidence>
<keyword evidence="8" id="KW-0472">Membrane</keyword>
<feature type="domain" description="ABC transporter" evidence="9">
    <location>
        <begin position="4"/>
        <end position="236"/>
    </location>
</feature>
<evidence type="ECO:0000313" key="10">
    <source>
        <dbReference type="EMBL" id="SMF14183.1"/>
    </source>
</evidence>
<dbReference type="GO" id="GO:0015697">
    <property type="term" value="P:quaternary ammonium group transport"/>
    <property type="evidence" value="ECO:0007669"/>
    <property type="project" value="UniProtKB-ARBA"/>
</dbReference>
<dbReference type="Pfam" id="PF08402">
    <property type="entry name" value="TOBE_2"/>
    <property type="match status" value="1"/>
</dbReference>
<keyword evidence="3" id="KW-0410">Iron transport</keyword>
<accession>A0A1Y6BKN8</accession>
<dbReference type="CDD" id="cd03259">
    <property type="entry name" value="ABC_Carb_Solutes_like"/>
    <property type="match status" value="1"/>
</dbReference>
<evidence type="ECO:0000256" key="7">
    <source>
        <dbReference type="ARBA" id="ARBA00023065"/>
    </source>
</evidence>
<dbReference type="AlphaFoldDB" id="A0A1Y6BKN8"/>
<evidence type="ECO:0000256" key="2">
    <source>
        <dbReference type="ARBA" id="ARBA00022475"/>
    </source>
</evidence>
<dbReference type="Proteomes" id="UP000192917">
    <property type="component" value="Unassembled WGS sequence"/>
</dbReference>
<dbReference type="PROSITE" id="PS00211">
    <property type="entry name" value="ABC_TRANSPORTER_1"/>
    <property type="match status" value="1"/>
</dbReference>
<protein>
    <submittedName>
        <fullName evidence="10">Iron(III) transport system ATP-binding protein</fullName>
    </submittedName>
</protein>
<dbReference type="PANTHER" id="PTHR42781:SF4">
    <property type="entry name" value="SPERMIDINE_PUTRESCINE IMPORT ATP-BINDING PROTEIN POTA"/>
    <property type="match status" value="1"/>
</dbReference>
<dbReference type="GO" id="GO:0016887">
    <property type="term" value="F:ATP hydrolysis activity"/>
    <property type="evidence" value="ECO:0007669"/>
    <property type="project" value="InterPro"/>
</dbReference>
<evidence type="ECO:0000313" key="11">
    <source>
        <dbReference type="Proteomes" id="UP000192917"/>
    </source>
</evidence>
<dbReference type="InterPro" id="IPR015853">
    <property type="entry name" value="ABC_transpr_FbpC"/>
</dbReference>
<keyword evidence="5 10" id="KW-0067">ATP-binding</keyword>